<name>A0A3Q9C505_9ACTN</name>
<keyword evidence="2" id="KW-1185">Reference proteome</keyword>
<accession>A0A3Q9C505</accession>
<dbReference type="KEGG" id="saqu:EJC51_26725"/>
<protein>
    <submittedName>
        <fullName evidence="1">Uncharacterized protein</fullName>
    </submittedName>
</protein>
<sequence length="141" mass="14653">MGAGRGWVSLARACGVPLRPPVPPQRHDCPQLGRQTGWCRYPQPRQINSTCCLGGRRPQRHDCPQLRRDAGGVAWVGAAPSGTTARSQVGRGAGVAARVGAAPAARLPVAVPLVAPRCGATQVRCRCSSGVPRSPVPVLPA</sequence>
<dbReference type="EMBL" id="CP034463">
    <property type="protein sequence ID" value="AZP19348.1"/>
    <property type="molecule type" value="Genomic_DNA"/>
</dbReference>
<reference evidence="1 2" key="1">
    <citation type="submission" date="2018-12" db="EMBL/GenBank/DDBJ databases">
        <authorList>
            <person name="Li K."/>
        </authorList>
    </citation>
    <scope>NUCLEOTIDE SEQUENCE [LARGE SCALE GENOMIC DNA]</scope>
    <source>
        <strain evidence="2">CR22</strain>
    </source>
</reference>
<dbReference type="Proteomes" id="UP000280197">
    <property type="component" value="Chromosome"/>
</dbReference>
<proteinExistence type="predicted"/>
<evidence type="ECO:0000313" key="1">
    <source>
        <dbReference type="EMBL" id="AZP19348.1"/>
    </source>
</evidence>
<gene>
    <name evidence="1" type="ORF">EJC51_26725</name>
</gene>
<dbReference type="AlphaFoldDB" id="A0A3Q9C505"/>
<evidence type="ECO:0000313" key="2">
    <source>
        <dbReference type="Proteomes" id="UP000280197"/>
    </source>
</evidence>
<organism evidence="1 2">
    <name type="scientific">Streptomyces aquilus</name>
    <dbReference type="NCBI Taxonomy" id="2548456"/>
    <lineage>
        <taxon>Bacteria</taxon>
        <taxon>Bacillati</taxon>
        <taxon>Actinomycetota</taxon>
        <taxon>Actinomycetes</taxon>
        <taxon>Kitasatosporales</taxon>
        <taxon>Streptomycetaceae</taxon>
        <taxon>Streptomyces</taxon>
    </lineage>
</organism>